<evidence type="ECO:0000313" key="6">
    <source>
        <dbReference type="Proteomes" id="UP000579945"/>
    </source>
</evidence>
<dbReference type="SUPFAM" id="SSF46785">
    <property type="entry name" value="Winged helix' DNA-binding domain"/>
    <property type="match status" value="1"/>
</dbReference>
<dbReference type="Proteomes" id="UP000579945">
    <property type="component" value="Unassembled WGS sequence"/>
</dbReference>
<keyword evidence="3" id="KW-0804">Transcription</keyword>
<dbReference type="RefSeq" id="WP_183645709.1">
    <property type="nucleotide sequence ID" value="NZ_BAAAXX010000028.1"/>
</dbReference>
<evidence type="ECO:0000256" key="1">
    <source>
        <dbReference type="ARBA" id="ARBA00023015"/>
    </source>
</evidence>
<dbReference type="GO" id="GO:0003677">
    <property type="term" value="F:DNA binding"/>
    <property type="evidence" value="ECO:0007669"/>
    <property type="project" value="UniProtKB-KW"/>
</dbReference>
<organism evidence="5 6">
    <name type="scientific">Nonomuraea dietziae</name>
    <dbReference type="NCBI Taxonomy" id="65515"/>
    <lineage>
        <taxon>Bacteria</taxon>
        <taxon>Bacillati</taxon>
        <taxon>Actinomycetota</taxon>
        <taxon>Actinomycetes</taxon>
        <taxon>Streptosporangiales</taxon>
        <taxon>Streptosporangiaceae</taxon>
        <taxon>Nonomuraea</taxon>
    </lineage>
</organism>
<name>A0A7W5V653_9ACTN</name>
<evidence type="ECO:0000256" key="2">
    <source>
        <dbReference type="ARBA" id="ARBA00023125"/>
    </source>
</evidence>
<dbReference type="Pfam" id="PF01638">
    <property type="entry name" value="HxlR"/>
    <property type="match status" value="1"/>
</dbReference>
<proteinExistence type="predicted"/>
<keyword evidence="1" id="KW-0805">Transcription regulation</keyword>
<feature type="domain" description="HTH hxlR-type" evidence="4">
    <location>
        <begin position="11"/>
        <end position="110"/>
    </location>
</feature>
<dbReference type="PANTHER" id="PTHR33204">
    <property type="entry name" value="TRANSCRIPTIONAL REGULATOR, MARR FAMILY"/>
    <property type="match status" value="1"/>
</dbReference>
<keyword evidence="2 5" id="KW-0238">DNA-binding</keyword>
<reference evidence="5 6" key="1">
    <citation type="submission" date="2020-08" db="EMBL/GenBank/DDBJ databases">
        <title>Sequencing the genomes of 1000 actinobacteria strains.</title>
        <authorList>
            <person name="Klenk H.-P."/>
        </authorList>
    </citation>
    <scope>NUCLEOTIDE SEQUENCE [LARGE SCALE GENOMIC DNA]</scope>
    <source>
        <strain evidence="5 6">DSM 44320</strain>
    </source>
</reference>
<dbReference type="InterPro" id="IPR002577">
    <property type="entry name" value="HTH_HxlR"/>
</dbReference>
<dbReference type="Gene3D" id="1.10.10.10">
    <property type="entry name" value="Winged helix-like DNA-binding domain superfamily/Winged helix DNA-binding domain"/>
    <property type="match status" value="1"/>
</dbReference>
<keyword evidence="6" id="KW-1185">Reference proteome</keyword>
<protein>
    <submittedName>
        <fullName evidence="5">DNA-binding HxlR family transcriptional regulator</fullName>
    </submittedName>
</protein>
<dbReference type="PANTHER" id="PTHR33204:SF37">
    <property type="entry name" value="HTH-TYPE TRANSCRIPTIONAL REGULATOR YODB"/>
    <property type="match status" value="1"/>
</dbReference>
<comment type="caution">
    <text evidence="5">The sequence shown here is derived from an EMBL/GenBank/DDBJ whole genome shotgun (WGS) entry which is preliminary data.</text>
</comment>
<dbReference type="EMBL" id="JACIBV010000001">
    <property type="protein sequence ID" value="MBB3726229.1"/>
    <property type="molecule type" value="Genomic_DNA"/>
</dbReference>
<sequence>MSFPEALSRHCPRFQIAIELVGRRWNGVILLALARGATRYGELRDDVPGLSERLLAQRLRELEEAGVVAREVTPTTPVQIRYTLTESGAALVEAMRPLMAWADQWAALPADQSAT</sequence>
<dbReference type="PROSITE" id="PS51118">
    <property type="entry name" value="HTH_HXLR"/>
    <property type="match status" value="1"/>
</dbReference>
<evidence type="ECO:0000313" key="5">
    <source>
        <dbReference type="EMBL" id="MBB3726229.1"/>
    </source>
</evidence>
<dbReference type="InterPro" id="IPR036390">
    <property type="entry name" value="WH_DNA-bd_sf"/>
</dbReference>
<dbReference type="AlphaFoldDB" id="A0A7W5V653"/>
<dbReference type="InterPro" id="IPR036388">
    <property type="entry name" value="WH-like_DNA-bd_sf"/>
</dbReference>
<evidence type="ECO:0000256" key="3">
    <source>
        <dbReference type="ARBA" id="ARBA00023163"/>
    </source>
</evidence>
<evidence type="ECO:0000259" key="4">
    <source>
        <dbReference type="PROSITE" id="PS51118"/>
    </source>
</evidence>
<dbReference type="GeneID" id="95388604"/>
<accession>A0A7W5V653</accession>
<gene>
    <name evidence="5" type="ORF">FHR33_002089</name>
</gene>